<feature type="region of interest" description="Disordered" evidence="2">
    <location>
        <begin position="99"/>
        <end position="119"/>
    </location>
</feature>
<dbReference type="EMBL" id="JALNTZ010000003">
    <property type="protein sequence ID" value="KAJ3659094.1"/>
    <property type="molecule type" value="Genomic_DNA"/>
</dbReference>
<dbReference type="GO" id="GO:0005634">
    <property type="term" value="C:nucleus"/>
    <property type="evidence" value="ECO:0007669"/>
    <property type="project" value="UniProtKB-SubCell"/>
</dbReference>
<comment type="subcellular location">
    <subcellularLocation>
        <location evidence="1">Nucleus</location>
    </subcellularLocation>
</comment>
<reference evidence="3" key="1">
    <citation type="journal article" date="2023" name="G3 (Bethesda)">
        <title>Whole genome assemblies of Zophobas morio and Tenebrio molitor.</title>
        <authorList>
            <person name="Kaur S."/>
            <person name="Stinson S.A."/>
            <person name="diCenzo G.C."/>
        </authorList>
    </citation>
    <scope>NUCLEOTIDE SEQUENCE</scope>
    <source>
        <strain evidence="3">QUZm001</strain>
    </source>
</reference>
<dbReference type="InterPro" id="IPR009057">
    <property type="entry name" value="Homeodomain-like_sf"/>
</dbReference>
<evidence type="ECO:0000256" key="1">
    <source>
        <dbReference type="ARBA" id="ARBA00004123"/>
    </source>
</evidence>
<keyword evidence="4" id="KW-1185">Reference proteome</keyword>
<dbReference type="AlphaFoldDB" id="A0AA38MK82"/>
<dbReference type="Proteomes" id="UP001168821">
    <property type="component" value="Unassembled WGS sequence"/>
</dbReference>
<proteinExistence type="predicted"/>
<evidence type="ECO:0000256" key="2">
    <source>
        <dbReference type="SAM" id="MobiDB-lite"/>
    </source>
</evidence>
<comment type="caution">
    <text evidence="3">The sequence shown here is derived from an EMBL/GenBank/DDBJ whole genome shotgun (WGS) entry which is preliminary data.</text>
</comment>
<evidence type="ECO:0000313" key="3">
    <source>
        <dbReference type="EMBL" id="KAJ3659094.1"/>
    </source>
</evidence>
<name>A0AA38MK82_9CUCU</name>
<organism evidence="3 4">
    <name type="scientific">Zophobas morio</name>
    <dbReference type="NCBI Taxonomy" id="2755281"/>
    <lineage>
        <taxon>Eukaryota</taxon>
        <taxon>Metazoa</taxon>
        <taxon>Ecdysozoa</taxon>
        <taxon>Arthropoda</taxon>
        <taxon>Hexapoda</taxon>
        <taxon>Insecta</taxon>
        <taxon>Pterygota</taxon>
        <taxon>Neoptera</taxon>
        <taxon>Endopterygota</taxon>
        <taxon>Coleoptera</taxon>
        <taxon>Polyphaga</taxon>
        <taxon>Cucujiformia</taxon>
        <taxon>Tenebrionidae</taxon>
        <taxon>Zophobas</taxon>
    </lineage>
</organism>
<sequence>MTKVVALYDGNRSAHYIANALNLTNNTVHDALRRFQESGTDNRRQASGRKRCATGREDRFMLLSVLRNPRTTSNIVVLRLRNLNGTIVSARTVCRKLRENHISPRKPAMDPKQLAAAAD</sequence>
<evidence type="ECO:0008006" key="5">
    <source>
        <dbReference type="Google" id="ProtNLM"/>
    </source>
</evidence>
<evidence type="ECO:0000313" key="4">
    <source>
        <dbReference type="Proteomes" id="UP001168821"/>
    </source>
</evidence>
<dbReference type="SUPFAM" id="SSF46689">
    <property type="entry name" value="Homeodomain-like"/>
    <property type="match status" value="1"/>
</dbReference>
<gene>
    <name evidence="3" type="ORF">Zmor_010801</name>
</gene>
<protein>
    <recommendedName>
        <fullName evidence="5">Transposase Tc1-like domain-containing protein</fullName>
    </recommendedName>
</protein>
<accession>A0AA38MK82</accession>